<evidence type="ECO:0000313" key="1">
    <source>
        <dbReference type="EnsemblPlants" id="AET4Gv20609100.18"/>
    </source>
</evidence>
<reference evidence="2" key="2">
    <citation type="journal article" date="2017" name="Nat. Plants">
        <title>The Aegilops tauschii genome reveals multiple impacts of transposons.</title>
        <authorList>
            <person name="Zhao G."/>
            <person name="Zou C."/>
            <person name="Li K."/>
            <person name="Wang K."/>
            <person name="Li T."/>
            <person name="Gao L."/>
            <person name="Zhang X."/>
            <person name="Wang H."/>
            <person name="Yang Z."/>
            <person name="Liu X."/>
            <person name="Jiang W."/>
            <person name="Mao L."/>
            <person name="Kong X."/>
            <person name="Jiao Y."/>
            <person name="Jia J."/>
        </authorList>
    </citation>
    <scope>NUCLEOTIDE SEQUENCE [LARGE SCALE GENOMIC DNA]</scope>
    <source>
        <strain evidence="2">cv. AL8/78</strain>
    </source>
</reference>
<reference evidence="1" key="3">
    <citation type="journal article" date="2017" name="Nature">
        <title>Genome sequence of the progenitor of the wheat D genome Aegilops tauschii.</title>
        <authorList>
            <person name="Luo M.C."/>
            <person name="Gu Y.Q."/>
            <person name="Puiu D."/>
            <person name="Wang H."/>
            <person name="Twardziok S.O."/>
            <person name="Deal K.R."/>
            <person name="Huo N."/>
            <person name="Zhu T."/>
            <person name="Wang L."/>
            <person name="Wang Y."/>
            <person name="McGuire P.E."/>
            <person name="Liu S."/>
            <person name="Long H."/>
            <person name="Ramasamy R.K."/>
            <person name="Rodriguez J.C."/>
            <person name="Van S.L."/>
            <person name="Yuan L."/>
            <person name="Wang Z."/>
            <person name="Xia Z."/>
            <person name="Xiao L."/>
            <person name="Anderson O.D."/>
            <person name="Ouyang S."/>
            <person name="Liang Y."/>
            <person name="Zimin A.V."/>
            <person name="Pertea G."/>
            <person name="Qi P."/>
            <person name="Bennetzen J.L."/>
            <person name="Dai X."/>
            <person name="Dawson M.W."/>
            <person name="Muller H.G."/>
            <person name="Kugler K."/>
            <person name="Rivarola-Duarte L."/>
            <person name="Spannagl M."/>
            <person name="Mayer K.F.X."/>
            <person name="Lu F.H."/>
            <person name="Bevan M.W."/>
            <person name="Leroy P."/>
            <person name="Li P."/>
            <person name="You F.M."/>
            <person name="Sun Q."/>
            <person name="Liu Z."/>
            <person name="Lyons E."/>
            <person name="Wicker T."/>
            <person name="Salzberg S.L."/>
            <person name="Devos K.M."/>
            <person name="Dvorak J."/>
        </authorList>
    </citation>
    <scope>NUCLEOTIDE SEQUENCE [LARGE SCALE GENOMIC DNA]</scope>
    <source>
        <strain evidence="1">cv. AL8/78</strain>
    </source>
</reference>
<keyword evidence="2" id="KW-1185">Reference proteome</keyword>
<accession>A0A453IN45</accession>
<dbReference type="Proteomes" id="UP000015105">
    <property type="component" value="Chromosome 4D"/>
</dbReference>
<reference evidence="1" key="4">
    <citation type="submission" date="2019-03" db="UniProtKB">
        <authorList>
            <consortium name="EnsemblPlants"/>
        </authorList>
    </citation>
    <scope>IDENTIFICATION</scope>
</reference>
<protein>
    <submittedName>
        <fullName evidence="1">Uncharacterized protein</fullName>
    </submittedName>
</protein>
<evidence type="ECO:0000313" key="2">
    <source>
        <dbReference type="Proteomes" id="UP000015105"/>
    </source>
</evidence>
<dbReference type="EnsemblPlants" id="AET4Gv20609100.18">
    <property type="protein sequence ID" value="AET4Gv20609100.18"/>
    <property type="gene ID" value="AET4Gv20609100"/>
</dbReference>
<organism evidence="1 2">
    <name type="scientific">Aegilops tauschii subsp. strangulata</name>
    <name type="common">Goatgrass</name>
    <dbReference type="NCBI Taxonomy" id="200361"/>
    <lineage>
        <taxon>Eukaryota</taxon>
        <taxon>Viridiplantae</taxon>
        <taxon>Streptophyta</taxon>
        <taxon>Embryophyta</taxon>
        <taxon>Tracheophyta</taxon>
        <taxon>Spermatophyta</taxon>
        <taxon>Magnoliopsida</taxon>
        <taxon>Liliopsida</taxon>
        <taxon>Poales</taxon>
        <taxon>Poaceae</taxon>
        <taxon>BOP clade</taxon>
        <taxon>Pooideae</taxon>
        <taxon>Triticodae</taxon>
        <taxon>Triticeae</taxon>
        <taxon>Triticinae</taxon>
        <taxon>Aegilops</taxon>
    </lineage>
</organism>
<reference evidence="1" key="5">
    <citation type="journal article" date="2021" name="G3 (Bethesda)">
        <title>Aegilops tauschii genome assembly Aet v5.0 features greater sequence contiguity and improved annotation.</title>
        <authorList>
            <person name="Wang L."/>
            <person name="Zhu T."/>
            <person name="Rodriguez J.C."/>
            <person name="Deal K.R."/>
            <person name="Dubcovsky J."/>
            <person name="McGuire P.E."/>
            <person name="Lux T."/>
            <person name="Spannagl M."/>
            <person name="Mayer K.F.X."/>
            <person name="Baldrich P."/>
            <person name="Meyers B.C."/>
            <person name="Huo N."/>
            <person name="Gu Y.Q."/>
            <person name="Zhou H."/>
            <person name="Devos K.M."/>
            <person name="Bennetzen J.L."/>
            <person name="Unver T."/>
            <person name="Budak H."/>
            <person name="Gulick P.J."/>
            <person name="Galiba G."/>
            <person name="Kalapos B."/>
            <person name="Nelson D.R."/>
            <person name="Li P."/>
            <person name="You F.M."/>
            <person name="Luo M.C."/>
            <person name="Dvorak J."/>
        </authorList>
    </citation>
    <scope>NUCLEOTIDE SEQUENCE [LARGE SCALE GENOMIC DNA]</scope>
    <source>
        <strain evidence="1">cv. AL8/78</strain>
    </source>
</reference>
<reference evidence="2" key="1">
    <citation type="journal article" date="2014" name="Science">
        <title>Ancient hybridizations among the ancestral genomes of bread wheat.</title>
        <authorList>
            <consortium name="International Wheat Genome Sequencing Consortium,"/>
            <person name="Marcussen T."/>
            <person name="Sandve S.R."/>
            <person name="Heier L."/>
            <person name="Spannagl M."/>
            <person name="Pfeifer M."/>
            <person name="Jakobsen K.S."/>
            <person name="Wulff B.B."/>
            <person name="Steuernagel B."/>
            <person name="Mayer K.F."/>
            <person name="Olsen O.A."/>
        </authorList>
    </citation>
    <scope>NUCLEOTIDE SEQUENCE [LARGE SCALE GENOMIC DNA]</scope>
    <source>
        <strain evidence="2">cv. AL8/78</strain>
    </source>
</reference>
<sequence>MLFRFFILSCTAKQIVPIKKYKCSLWCFEERLFKIRRLVLM</sequence>
<name>A0A453IN45_AEGTS</name>
<dbReference type="Gramene" id="AET4Gv20609100.18">
    <property type="protein sequence ID" value="AET4Gv20609100.18"/>
    <property type="gene ID" value="AET4Gv20609100"/>
</dbReference>
<dbReference type="AlphaFoldDB" id="A0A453IN45"/>
<proteinExistence type="predicted"/>